<protein>
    <submittedName>
        <fullName evidence="1">Uncharacterized protein</fullName>
    </submittedName>
</protein>
<dbReference type="Proteomes" id="UP000747399">
    <property type="component" value="Unassembled WGS sequence"/>
</dbReference>
<proteinExistence type="predicted"/>
<comment type="caution">
    <text evidence="1">The sequence shown here is derived from an EMBL/GenBank/DDBJ whole genome shotgun (WGS) entry which is preliminary data.</text>
</comment>
<keyword evidence="2" id="KW-1185">Reference proteome</keyword>
<evidence type="ECO:0000313" key="1">
    <source>
        <dbReference type="EMBL" id="GIL52942.1"/>
    </source>
</evidence>
<accession>A0A8J4B3G0</accession>
<organism evidence="1 2">
    <name type="scientific">Volvox africanus</name>
    <dbReference type="NCBI Taxonomy" id="51714"/>
    <lineage>
        <taxon>Eukaryota</taxon>
        <taxon>Viridiplantae</taxon>
        <taxon>Chlorophyta</taxon>
        <taxon>core chlorophytes</taxon>
        <taxon>Chlorophyceae</taxon>
        <taxon>CS clade</taxon>
        <taxon>Chlamydomonadales</taxon>
        <taxon>Volvocaceae</taxon>
        <taxon>Volvox</taxon>
    </lineage>
</organism>
<reference evidence="1" key="1">
    <citation type="journal article" date="2021" name="Proc. Natl. Acad. Sci. U.S.A.">
        <title>Three genomes in the algal genus Volvox reveal the fate of a haploid sex-determining region after a transition to homothallism.</title>
        <authorList>
            <person name="Yamamoto K."/>
            <person name="Hamaji T."/>
            <person name="Kawai-Toyooka H."/>
            <person name="Matsuzaki R."/>
            <person name="Takahashi F."/>
            <person name="Nishimura Y."/>
            <person name="Kawachi M."/>
            <person name="Noguchi H."/>
            <person name="Minakuchi Y."/>
            <person name="Umen J.G."/>
            <person name="Toyoda A."/>
            <person name="Nozaki H."/>
        </authorList>
    </citation>
    <scope>NUCLEOTIDE SEQUENCE</scope>
    <source>
        <strain evidence="1">NIES-3780</strain>
    </source>
</reference>
<evidence type="ECO:0000313" key="2">
    <source>
        <dbReference type="Proteomes" id="UP000747399"/>
    </source>
</evidence>
<sequence>MYMPAARTSPTATTVTDSRRSTAAPIITLYRKPREVNINTPARHLTACPLHEPAAEAGPFQNKNTEQNSPYIPSAYEETRDTHVHVYFHVRHQHPYIQQQNQSAAGISGEKGIMCVRAQPDLSPPSLCRRHLHAPRASPTSSESEVHTQTTASVCVYVYTDI</sequence>
<dbReference type="AlphaFoldDB" id="A0A8J4B3G0"/>
<gene>
    <name evidence="1" type="ORF">Vafri_8678</name>
</gene>
<dbReference type="EMBL" id="BNCO01000014">
    <property type="protein sequence ID" value="GIL52942.1"/>
    <property type="molecule type" value="Genomic_DNA"/>
</dbReference>
<name>A0A8J4B3G0_9CHLO</name>